<evidence type="ECO:0000313" key="3">
    <source>
        <dbReference type="Proteomes" id="UP000696485"/>
    </source>
</evidence>
<dbReference type="Proteomes" id="UP000696485">
    <property type="component" value="Unassembled WGS sequence"/>
</dbReference>
<dbReference type="EMBL" id="JAAAUY010001073">
    <property type="protein sequence ID" value="KAF9324523.1"/>
    <property type="molecule type" value="Genomic_DNA"/>
</dbReference>
<keyword evidence="3" id="KW-1185">Reference proteome</keyword>
<gene>
    <name evidence="2" type="ORF">BG006_000448</name>
</gene>
<dbReference type="AlphaFoldDB" id="A0A9P5VHT5"/>
<protein>
    <submittedName>
        <fullName evidence="2">Uncharacterized protein</fullName>
    </submittedName>
</protein>
<proteinExistence type="predicted"/>
<name>A0A9P5VHT5_9FUNG</name>
<accession>A0A9P5VHT5</accession>
<sequence length="140" mass="15130">MATTCSVYVDVYQGIVDEVASKLIEVSPDASEELKCAISSAQSAMDLSKSSIAAANKDWLATHPIFMANVNGLATSDDITNYAQLKLSSVVASSNALEVCLCITTDPKAAVEELDEELDAMEDEDYIEDNDEEEDDDEDH</sequence>
<evidence type="ECO:0000313" key="2">
    <source>
        <dbReference type="EMBL" id="KAF9324523.1"/>
    </source>
</evidence>
<organism evidence="2 3">
    <name type="scientific">Podila minutissima</name>
    <dbReference type="NCBI Taxonomy" id="64525"/>
    <lineage>
        <taxon>Eukaryota</taxon>
        <taxon>Fungi</taxon>
        <taxon>Fungi incertae sedis</taxon>
        <taxon>Mucoromycota</taxon>
        <taxon>Mortierellomycotina</taxon>
        <taxon>Mortierellomycetes</taxon>
        <taxon>Mortierellales</taxon>
        <taxon>Mortierellaceae</taxon>
        <taxon>Podila</taxon>
    </lineage>
</organism>
<reference evidence="2" key="1">
    <citation type="journal article" date="2020" name="Fungal Divers.">
        <title>Resolving the Mortierellaceae phylogeny through synthesis of multi-gene phylogenetics and phylogenomics.</title>
        <authorList>
            <person name="Vandepol N."/>
            <person name="Liber J."/>
            <person name="Desiro A."/>
            <person name="Na H."/>
            <person name="Kennedy M."/>
            <person name="Barry K."/>
            <person name="Grigoriev I.V."/>
            <person name="Miller A.N."/>
            <person name="O'Donnell K."/>
            <person name="Stajich J.E."/>
            <person name="Bonito G."/>
        </authorList>
    </citation>
    <scope>NUCLEOTIDE SEQUENCE</scope>
    <source>
        <strain evidence="2">NVP1</strain>
    </source>
</reference>
<evidence type="ECO:0000256" key="1">
    <source>
        <dbReference type="SAM" id="MobiDB-lite"/>
    </source>
</evidence>
<comment type="caution">
    <text evidence="2">The sequence shown here is derived from an EMBL/GenBank/DDBJ whole genome shotgun (WGS) entry which is preliminary data.</text>
</comment>
<feature type="region of interest" description="Disordered" evidence="1">
    <location>
        <begin position="118"/>
        <end position="140"/>
    </location>
</feature>